<evidence type="ECO:0000313" key="1">
    <source>
        <dbReference type="EMBL" id="TMV14457.1"/>
    </source>
</evidence>
<evidence type="ECO:0000313" key="2">
    <source>
        <dbReference type="Proteomes" id="UP001191082"/>
    </source>
</evidence>
<organism evidence="1 2">
    <name type="scientific">Arenibacterium halophilum</name>
    <dbReference type="NCBI Taxonomy" id="2583821"/>
    <lineage>
        <taxon>Bacteria</taxon>
        <taxon>Pseudomonadati</taxon>
        <taxon>Pseudomonadota</taxon>
        <taxon>Alphaproteobacteria</taxon>
        <taxon>Rhodobacterales</taxon>
        <taxon>Paracoccaceae</taxon>
        <taxon>Arenibacterium</taxon>
    </lineage>
</organism>
<sequence>MARYNLHTNWKARADCEEVCDILFDDLSFPTWWKGVILDVTPLARGDDFGVGRRAAFRAKLKWPATVKWVSEVTKTDLPHRWTIRARGDVAGRGEWILRQNGGVADIENRWAFEFGKPGLRRLSPLIWPIVQSNYRWAMARGLDGLGAELTERREKAAREVAARSVLEDD</sequence>
<gene>
    <name evidence="1" type="ORF">FGK64_00245</name>
</gene>
<dbReference type="InterPro" id="IPR023393">
    <property type="entry name" value="START-like_dom_sf"/>
</dbReference>
<reference evidence="1 2" key="1">
    <citation type="submission" date="2019-05" db="EMBL/GenBank/DDBJ databases">
        <title>Marivita sp. nov. isolated from sea sediment.</title>
        <authorList>
            <person name="Kim W."/>
        </authorList>
    </citation>
    <scope>NUCLEOTIDE SEQUENCE [LARGE SCALE GENOMIC DNA]</scope>
    <source>
        <strain evidence="1 2">CAU 1492</strain>
    </source>
</reference>
<evidence type="ECO:0008006" key="3">
    <source>
        <dbReference type="Google" id="ProtNLM"/>
    </source>
</evidence>
<keyword evidence="2" id="KW-1185">Reference proteome</keyword>
<dbReference type="EMBL" id="VCPC01000001">
    <property type="protein sequence ID" value="TMV14457.1"/>
    <property type="molecule type" value="Genomic_DNA"/>
</dbReference>
<dbReference type="RefSeq" id="WP_138861810.1">
    <property type="nucleotide sequence ID" value="NZ_VCPC01000001.1"/>
</dbReference>
<name>A0ABY2XD88_9RHOB</name>
<protein>
    <recommendedName>
        <fullName evidence="3">Polyketide cyclase / dehydrase and lipid transport</fullName>
    </recommendedName>
</protein>
<proteinExistence type="predicted"/>
<dbReference type="Proteomes" id="UP001191082">
    <property type="component" value="Unassembled WGS sequence"/>
</dbReference>
<comment type="caution">
    <text evidence="1">The sequence shown here is derived from an EMBL/GenBank/DDBJ whole genome shotgun (WGS) entry which is preliminary data.</text>
</comment>
<dbReference type="SUPFAM" id="SSF55961">
    <property type="entry name" value="Bet v1-like"/>
    <property type="match status" value="1"/>
</dbReference>
<dbReference type="Gene3D" id="3.30.530.20">
    <property type="match status" value="1"/>
</dbReference>
<accession>A0ABY2XD88</accession>